<protein>
    <submittedName>
        <fullName evidence="2">Uncharacterized protein</fullName>
    </submittedName>
</protein>
<accession>A0A521F233</accession>
<dbReference type="AlphaFoldDB" id="A0A521F233"/>
<name>A0A521F233_9SPHI</name>
<dbReference type="EMBL" id="FXTN01000010">
    <property type="protein sequence ID" value="SMO90258.1"/>
    <property type="molecule type" value="Genomic_DNA"/>
</dbReference>
<organism evidence="2 3">
    <name type="scientific">Pedobacter westerhofensis</name>
    <dbReference type="NCBI Taxonomy" id="425512"/>
    <lineage>
        <taxon>Bacteria</taxon>
        <taxon>Pseudomonadati</taxon>
        <taxon>Bacteroidota</taxon>
        <taxon>Sphingobacteriia</taxon>
        <taxon>Sphingobacteriales</taxon>
        <taxon>Sphingobacteriaceae</taxon>
        <taxon>Pedobacter</taxon>
    </lineage>
</organism>
<gene>
    <name evidence="2" type="ORF">SAMN06265348_11042</name>
</gene>
<proteinExistence type="predicted"/>
<keyword evidence="3" id="KW-1185">Reference proteome</keyword>
<sequence length="46" mass="5172">MDKRSFNLLFTLVAASMVVIGTYKMAKKKNHSHNNRVPAAVARINK</sequence>
<reference evidence="2 3" key="1">
    <citation type="submission" date="2017-05" db="EMBL/GenBank/DDBJ databases">
        <authorList>
            <person name="Varghese N."/>
            <person name="Submissions S."/>
        </authorList>
    </citation>
    <scope>NUCLEOTIDE SEQUENCE [LARGE SCALE GENOMIC DNA]</scope>
    <source>
        <strain evidence="2 3">DSM 19036</strain>
    </source>
</reference>
<dbReference type="Proteomes" id="UP000320300">
    <property type="component" value="Unassembled WGS sequence"/>
</dbReference>
<evidence type="ECO:0000256" key="1">
    <source>
        <dbReference type="SAM" id="Phobius"/>
    </source>
</evidence>
<dbReference type="RefSeq" id="WP_185960540.1">
    <property type="nucleotide sequence ID" value="NZ_CBCSJO010000010.1"/>
</dbReference>
<keyword evidence="1" id="KW-0812">Transmembrane</keyword>
<evidence type="ECO:0000313" key="3">
    <source>
        <dbReference type="Proteomes" id="UP000320300"/>
    </source>
</evidence>
<feature type="transmembrane region" description="Helical" evidence="1">
    <location>
        <begin position="6"/>
        <end position="26"/>
    </location>
</feature>
<keyword evidence="1" id="KW-0472">Membrane</keyword>
<evidence type="ECO:0000313" key="2">
    <source>
        <dbReference type="EMBL" id="SMO90258.1"/>
    </source>
</evidence>
<keyword evidence="1" id="KW-1133">Transmembrane helix</keyword>